<evidence type="ECO:0000256" key="1">
    <source>
        <dbReference type="ARBA" id="ARBA00004123"/>
    </source>
</evidence>
<dbReference type="OMA" id="TMPGHVI"/>
<dbReference type="PANTHER" id="PTHR24328">
    <property type="entry name" value="HOMEOBOX PROTEIN MOX"/>
    <property type="match status" value="1"/>
</dbReference>
<evidence type="ECO:0000256" key="3">
    <source>
        <dbReference type="ARBA" id="ARBA00023015"/>
    </source>
</evidence>
<dbReference type="CDD" id="cd00086">
    <property type="entry name" value="homeodomain"/>
    <property type="match status" value="1"/>
</dbReference>
<reference evidence="13" key="1">
    <citation type="submission" date="2022-11" db="UniProtKB">
        <authorList>
            <consortium name="EnsemblMetazoa"/>
        </authorList>
    </citation>
    <scope>IDENTIFICATION</scope>
</reference>
<feature type="region of interest" description="Disordered" evidence="11">
    <location>
        <begin position="112"/>
        <end position="174"/>
    </location>
</feature>
<evidence type="ECO:0000256" key="10">
    <source>
        <dbReference type="RuleBase" id="RU000682"/>
    </source>
</evidence>
<feature type="region of interest" description="Disordered" evidence="11">
    <location>
        <begin position="256"/>
        <end position="312"/>
    </location>
</feature>
<organism evidence="13 14">
    <name type="scientific">Patiria miniata</name>
    <name type="common">Bat star</name>
    <name type="synonym">Asterina miniata</name>
    <dbReference type="NCBI Taxonomy" id="46514"/>
    <lineage>
        <taxon>Eukaryota</taxon>
        <taxon>Metazoa</taxon>
        <taxon>Echinodermata</taxon>
        <taxon>Eleutherozoa</taxon>
        <taxon>Asterozoa</taxon>
        <taxon>Asteroidea</taxon>
        <taxon>Valvatacea</taxon>
        <taxon>Valvatida</taxon>
        <taxon>Asterinidae</taxon>
        <taxon>Patiria</taxon>
    </lineage>
</organism>
<dbReference type="PROSITE" id="PS50071">
    <property type="entry name" value="HOMEOBOX_2"/>
    <property type="match status" value="1"/>
</dbReference>
<dbReference type="InterPro" id="IPR020479">
    <property type="entry name" value="HD_metazoa"/>
</dbReference>
<name>A0A914BT04_PATMI</name>
<feature type="compositionally biased region" description="Low complexity" evidence="11">
    <location>
        <begin position="126"/>
        <end position="138"/>
    </location>
</feature>
<sequence length="312" mass="33881">MEHSLYGGGTAPVLHHYPGGLSTSSQLQHASYQRGLTSAYLPLGSVPYQPSHQPTSQYHSLQHDWPGVHVPSTADHSGSISASHTVGNMTMCHPTTRNDYLTITSPALVDASKVRGGGTGGGEVGGSVSPESVPSPTGQNNGVMDGGREDHASMEKGNLKKGNNSDQCYKLDLNSKPRKERTAFTKDQIRELENEFNHHNYLTRLRRYEIAVTLNLTERQVKVWFQNRRMKWKRCKGAREKDLAEKRLQAMEAKLGLPPGSSSALTAGGATMPGHVITSRNGLSSPPEMNGYEDSGGLSPPDSYGNPETDFK</sequence>
<dbReference type="GO" id="GO:0000981">
    <property type="term" value="F:DNA-binding transcription factor activity, RNA polymerase II-specific"/>
    <property type="evidence" value="ECO:0007669"/>
    <property type="project" value="InterPro"/>
</dbReference>
<dbReference type="InterPro" id="IPR009057">
    <property type="entry name" value="Homeodomain-like_sf"/>
</dbReference>
<keyword evidence="8 9" id="KW-0539">Nucleus</keyword>
<dbReference type="Proteomes" id="UP000887568">
    <property type="component" value="Unplaced"/>
</dbReference>
<keyword evidence="6" id="KW-0010">Activator</keyword>
<keyword evidence="7" id="KW-0804">Transcription</keyword>
<keyword evidence="3" id="KW-0805">Transcription regulation</keyword>
<feature type="compositionally biased region" description="Basic and acidic residues" evidence="11">
    <location>
        <begin position="146"/>
        <end position="158"/>
    </location>
</feature>
<dbReference type="SMART" id="SM00389">
    <property type="entry name" value="HOX"/>
    <property type="match status" value="1"/>
</dbReference>
<dbReference type="InterPro" id="IPR001356">
    <property type="entry name" value="HD"/>
</dbReference>
<dbReference type="RefSeq" id="XP_038079428.1">
    <property type="nucleotide sequence ID" value="XM_038223500.1"/>
</dbReference>
<feature type="domain" description="Homeobox" evidence="12">
    <location>
        <begin position="175"/>
        <end position="235"/>
    </location>
</feature>
<evidence type="ECO:0000256" key="4">
    <source>
        <dbReference type="ARBA" id="ARBA00023125"/>
    </source>
</evidence>
<keyword evidence="4 9" id="KW-0238">DNA-binding</keyword>
<dbReference type="Gene3D" id="1.10.10.60">
    <property type="entry name" value="Homeodomain-like"/>
    <property type="match status" value="1"/>
</dbReference>
<dbReference type="PRINTS" id="PR00024">
    <property type="entry name" value="HOMEOBOX"/>
</dbReference>
<dbReference type="InterPro" id="IPR017970">
    <property type="entry name" value="Homeobox_CS"/>
</dbReference>
<proteinExistence type="predicted"/>
<feature type="compositionally biased region" description="Gly residues" evidence="11">
    <location>
        <begin position="115"/>
        <end position="125"/>
    </location>
</feature>
<keyword evidence="2" id="KW-0217">Developmental protein</keyword>
<evidence type="ECO:0000256" key="7">
    <source>
        <dbReference type="ARBA" id="ARBA00023163"/>
    </source>
</evidence>
<protein>
    <recommendedName>
        <fullName evidence="12">Homeobox domain-containing protein</fullName>
    </recommendedName>
</protein>
<accession>A0A914BT04</accession>
<dbReference type="Pfam" id="PF00046">
    <property type="entry name" value="Homeodomain"/>
    <property type="match status" value="1"/>
</dbReference>
<keyword evidence="5 9" id="KW-0371">Homeobox</keyword>
<dbReference type="InterPro" id="IPR042634">
    <property type="entry name" value="MOX-1/MOX-2"/>
</dbReference>
<dbReference type="GO" id="GO:0045944">
    <property type="term" value="P:positive regulation of transcription by RNA polymerase II"/>
    <property type="evidence" value="ECO:0007669"/>
    <property type="project" value="InterPro"/>
</dbReference>
<evidence type="ECO:0000256" key="8">
    <source>
        <dbReference type="ARBA" id="ARBA00023242"/>
    </source>
</evidence>
<dbReference type="SUPFAM" id="SSF46689">
    <property type="entry name" value="Homeodomain-like"/>
    <property type="match status" value="1"/>
</dbReference>
<dbReference type="PANTHER" id="PTHR24328:SF7">
    <property type="entry name" value="BUTTONLESS"/>
    <property type="match status" value="1"/>
</dbReference>
<evidence type="ECO:0000256" key="6">
    <source>
        <dbReference type="ARBA" id="ARBA00023159"/>
    </source>
</evidence>
<evidence type="ECO:0000256" key="5">
    <source>
        <dbReference type="ARBA" id="ARBA00023155"/>
    </source>
</evidence>
<evidence type="ECO:0000313" key="13">
    <source>
        <dbReference type="EnsemblMetazoa" id="XP_038079428.1"/>
    </source>
</evidence>
<dbReference type="GO" id="GO:0000978">
    <property type="term" value="F:RNA polymerase II cis-regulatory region sequence-specific DNA binding"/>
    <property type="evidence" value="ECO:0007669"/>
    <property type="project" value="TreeGrafter"/>
</dbReference>
<dbReference type="AlphaFoldDB" id="A0A914BT04"/>
<evidence type="ECO:0000313" key="14">
    <source>
        <dbReference type="Proteomes" id="UP000887568"/>
    </source>
</evidence>
<comment type="subcellular location">
    <subcellularLocation>
        <location evidence="1 9 10">Nucleus</location>
    </subcellularLocation>
</comment>
<dbReference type="GO" id="GO:0005634">
    <property type="term" value="C:nucleus"/>
    <property type="evidence" value="ECO:0007669"/>
    <property type="project" value="UniProtKB-SubCell"/>
</dbReference>
<dbReference type="PROSITE" id="PS00027">
    <property type="entry name" value="HOMEOBOX_1"/>
    <property type="match status" value="1"/>
</dbReference>
<dbReference type="OrthoDB" id="6159439at2759"/>
<dbReference type="GeneID" id="119746524"/>
<feature type="DNA-binding region" description="Homeobox" evidence="9">
    <location>
        <begin position="177"/>
        <end position="236"/>
    </location>
</feature>
<evidence type="ECO:0000256" key="9">
    <source>
        <dbReference type="PROSITE-ProRule" id="PRU00108"/>
    </source>
</evidence>
<evidence type="ECO:0000256" key="2">
    <source>
        <dbReference type="ARBA" id="ARBA00022473"/>
    </source>
</evidence>
<dbReference type="EnsemblMetazoa" id="XM_038223500.1">
    <property type="protein sequence ID" value="XP_038079428.1"/>
    <property type="gene ID" value="LOC119746524"/>
</dbReference>
<keyword evidence="14" id="KW-1185">Reference proteome</keyword>
<evidence type="ECO:0000256" key="11">
    <source>
        <dbReference type="SAM" id="MobiDB-lite"/>
    </source>
</evidence>
<evidence type="ECO:0000259" key="12">
    <source>
        <dbReference type="PROSITE" id="PS50071"/>
    </source>
</evidence>